<proteinExistence type="inferred from homology"/>
<dbReference type="Gene3D" id="3.40.50.1820">
    <property type="entry name" value="alpha/beta hydrolase"/>
    <property type="match status" value="1"/>
</dbReference>
<feature type="active site" description="Nucleophile" evidence="4">
    <location>
        <position position="202"/>
    </location>
</feature>
<evidence type="ECO:0000256" key="3">
    <source>
        <dbReference type="ARBA" id="ARBA00022801"/>
    </source>
</evidence>
<dbReference type="PANTHER" id="PTHR21661">
    <property type="entry name" value="EPOXIDE HYDROLASE 1-RELATED"/>
    <property type="match status" value="1"/>
</dbReference>
<organism evidence="7 8">
    <name type="scientific">Mycolicibacterium paratuberculosis (strain ATCC BAA-968 / K-10)</name>
    <name type="common">Mycobacterium paratuberculosis</name>
    <dbReference type="NCBI Taxonomy" id="262316"/>
    <lineage>
        <taxon>Bacteria</taxon>
        <taxon>Bacillati</taxon>
        <taxon>Actinomycetota</taxon>
        <taxon>Actinomycetes</taxon>
        <taxon>Mycobacteriales</taxon>
        <taxon>Mycobacteriaceae</taxon>
        <taxon>Mycobacterium</taxon>
        <taxon>Mycobacterium avium complex (MAC)</taxon>
    </lineage>
</organism>
<dbReference type="PRINTS" id="PR00412">
    <property type="entry name" value="EPOXHYDRLASE"/>
</dbReference>
<feature type="active site" description="Proton acceptor" evidence="4">
    <location>
        <position position="379"/>
    </location>
</feature>
<accession>Q73YG7</accession>
<name>Q73YG7_MYCPA</name>
<dbReference type="eggNOG" id="COG0596">
    <property type="taxonomic scope" value="Bacteria"/>
</dbReference>
<keyword evidence="3" id="KW-0378">Hydrolase</keyword>
<keyword evidence="8" id="KW-1185">Reference proteome</keyword>
<protein>
    <recommendedName>
        <fullName evidence="6">Epoxide hydrolase N-terminal domain-containing protein</fullName>
    </recommendedName>
</protein>
<evidence type="ECO:0000313" key="7">
    <source>
        <dbReference type="EMBL" id="AAS04306.1"/>
    </source>
</evidence>
<dbReference type="GO" id="GO:0097176">
    <property type="term" value="P:epoxide metabolic process"/>
    <property type="evidence" value="ECO:0007669"/>
    <property type="project" value="TreeGrafter"/>
</dbReference>
<dbReference type="InterPro" id="IPR010497">
    <property type="entry name" value="Epoxide_hydro_N"/>
</dbReference>
<dbReference type="Proteomes" id="UP000000580">
    <property type="component" value="Chromosome"/>
</dbReference>
<comment type="similarity">
    <text evidence="1">Belongs to the peptidase S33 family.</text>
</comment>
<dbReference type="PIRSF" id="PIRSF001112">
    <property type="entry name" value="Epoxide_hydrolase"/>
    <property type="match status" value="1"/>
</dbReference>
<dbReference type="KEGG" id="mpa:MAP_1989c"/>
<evidence type="ECO:0000313" key="8">
    <source>
        <dbReference type="Proteomes" id="UP000000580"/>
    </source>
</evidence>
<dbReference type="STRING" id="262316.MAP_1989c"/>
<dbReference type="PANTHER" id="PTHR21661:SF35">
    <property type="entry name" value="EPOXIDE HYDROLASE"/>
    <property type="match status" value="1"/>
</dbReference>
<keyword evidence="2" id="KW-0058">Aromatic hydrocarbons catabolism</keyword>
<evidence type="ECO:0000259" key="6">
    <source>
        <dbReference type="Pfam" id="PF06441"/>
    </source>
</evidence>
<reference evidence="7 8" key="1">
    <citation type="journal article" date="2005" name="Proc. Natl. Acad. Sci. U.S.A.">
        <title>The complete genome sequence of Mycobacterium avium subspecies paratuberculosis.</title>
        <authorList>
            <person name="Li L."/>
            <person name="Bannantine J.P."/>
            <person name="Zhang Q."/>
            <person name="Amonsin A."/>
            <person name="May B.J."/>
            <person name="Alt D."/>
            <person name="Banerji N."/>
            <person name="Kanjilal S."/>
            <person name="Kapur V."/>
        </authorList>
    </citation>
    <scope>NUCLEOTIDE SEQUENCE [LARGE SCALE GENOMIC DNA]</scope>
    <source>
        <strain evidence="8">ATCC BAA-968 / K-10</strain>
    </source>
</reference>
<dbReference type="InterPro" id="IPR029058">
    <property type="entry name" value="AB_hydrolase_fold"/>
</dbReference>
<evidence type="ECO:0000256" key="5">
    <source>
        <dbReference type="SAM" id="MobiDB-lite"/>
    </source>
</evidence>
<dbReference type="SUPFAM" id="SSF53474">
    <property type="entry name" value="alpha/beta-Hydrolases"/>
    <property type="match status" value="1"/>
</dbReference>
<dbReference type="Pfam" id="PF06441">
    <property type="entry name" value="EHN"/>
    <property type="match status" value="1"/>
</dbReference>
<evidence type="ECO:0000256" key="1">
    <source>
        <dbReference type="ARBA" id="ARBA00010088"/>
    </source>
</evidence>
<dbReference type="EMBL" id="AE016958">
    <property type="protein sequence ID" value="AAS04306.1"/>
    <property type="molecule type" value="Genomic_DNA"/>
</dbReference>
<evidence type="ECO:0000256" key="2">
    <source>
        <dbReference type="ARBA" id="ARBA00022797"/>
    </source>
</evidence>
<dbReference type="GO" id="GO:0004301">
    <property type="term" value="F:epoxide hydrolase activity"/>
    <property type="evidence" value="ECO:0007669"/>
    <property type="project" value="TreeGrafter"/>
</dbReference>
<dbReference type="HOGENOM" id="CLU_019414_0_1_11"/>
<dbReference type="ESTHER" id="mycpa-q73yg7">
    <property type="family name" value="Epoxide_hydrolase"/>
</dbReference>
<sequence>MAGGRQRASPGRISGPDRRGGHILAHYERVKPFRIDVPDDVLDDLRARLARTRWPEAECVDDWSQGMPLAYTRELADYWANDYDWRAREAALNRFDQFVTEIDGLDIHFIHQRSPHADAFPLLITHGWPGSIVEFHKVIEPLTNPASGRAEDAFHVVCPSLPGYGVSGKPTRAGWGVERIARAWETLMLRLGYQRYGAQGGDWGAAVTTQIGRNRGHCVAIHLNMPIGRPGQQALTNPTEQERAALAALANHRKWGTGYSKQQSTRPQTLGYGLADSPVGQLAWIVEKFWDWADCDGHPEKALSRDELLDNVMVYWVTNTAASSARLYWESFSAWGGGDRVELPTGVAAFPGELLKAPRSWCEPAYNITHWTDMPRGGHFAAFEQPELFVEDLRVFFATVR</sequence>
<dbReference type="MEROPS" id="S33.971"/>
<feature type="region of interest" description="Disordered" evidence="5">
    <location>
        <begin position="1"/>
        <end position="20"/>
    </location>
</feature>
<dbReference type="AlphaFoldDB" id="Q73YG7"/>
<feature type="active site" description="Proton donor" evidence="4">
    <location>
        <position position="328"/>
    </location>
</feature>
<dbReference type="InterPro" id="IPR000639">
    <property type="entry name" value="Epox_hydrolase-like"/>
</dbReference>
<evidence type="ECO:0000256" key="4">
    <source>
        <dbReference type="PIRSR" id="PIRSR001112-1"/>
    </source>
</evidence>
<gene>
    <name evidence="7" type="ordered locus">MAP_1989c</name>
</gene>
<feature type="domain" description="Epoxide hydrolase N-terminal" evidence="6">
    <location>
        <begin position="30"/>
        <end position="135"/>
    </location>
</feature>
<dbReference type="InterPro" id="IPR016292">
    <property type="entry name" value="Epoxide_hydrolase"/>
</dbReference>